<dbReference type="AlphaFoldDB" id="A0AAV0KS84"/>
<comment type="similarity">
    <text evidence="2">Belongs to the peptidase S8 family.</text>
</comment>
<evidence type="ECO:0000259" key="6">
    <source>
        <dbReference type="Pfam" id="PF17766"/>
    </source>
</evidence>
<sequence length="320" mass="35555">MATNSFLQIPSTVLLCLFVAATCLLPHPSHGNNISGSLERASCIIHMDELHFGPHYRPALALQDHRFGSLDSRHPGRPVRHNAIASVYHDGTAHGSRSPSNENPTQTTSLVACPRVSKIIAMLKNVHPKWSPMAIKSAIVTTASAMDHQQDSRALAVVDLRRAMDPGLVYDTNNPKGHVDSFCSLNYTKKQNLKITTGSIRHDNCSKGRSRNHNYPSFVLLYDNKKASPRVVVRRFRRTVRNVGEAGGVYKVDVVTPRGSSVTFHPKTLVFAKKYQRKSYTLTLKYVKDKKGRVSRGLVRWNEMHGTHKVTSPIVIAHAA</sequence>
<dbReference type="InterPro" id="IPR045051">
    <property type="entry name" value="SBT"/>
</dbReference>
<evidence type="ECO:0000313" key="7">
    <source>
        <dbReference type="EMBL" id="CAI0424562.1"/>
    </source>
</evidence>
<evidence type="ECO:0000256" key="2">
    <source>
        <dbReference type="ARBA" id="ARBA00011073"/>
    </source>
</evidence>
<accession>A0AAV0KS84</accession>
<protein>
    <submittedName>
        <fullName evidence="7">Uncharacterized protein</fullName>
    </submittedName>
</protein>
<dbReference type="GO" id="GO:0004252">
    <property type="term" value="F:serine-type endopeptidase activity"/>
    <property type="evidence" value="ECO:0007669"/>
    <property type="project" value="InterPro"/>
</dbReference>
<reference evidence="7" key="1">
    <citation type="submission" date="2022-08" db="EMBL/GenBank/DDBJ databases">
        <authorList>
            <person name="Gutierrez-Valencia J."/>
        </authorList>
    </citation>
    <scope>NUCLEOTIDE SEQUENCE</scope>
</reference>
<comment type="subcellular location">
    <subcellularLocation>
        <location evidence="1">Secreted</location>
    </subcellularLocation>
</comment>
<dbReference type="Gene3D" id="3.40.50.200">
    <property type="entry name" value="Peptidase S8/S53 domain"/>
    <property type="match status" value="1"/>
</dbReference>
<proteinExistence type="inferred from homology"/>
<dbReference type="Pfam" id="PF00082">
    <property type="entry name" value="Peptidase_S8"/>
    <property type="match status" value="1"/>
</dbReference>
<dbReference type="Proteomes" id="UP001154282">
    <property type="component" value="Unassembled WGS sequence"/>
</dbReference>
<keyword evidence="8" id="KW-1185">Reference proteome</keyword>
<feature type="domain" description="Subtilisin-like protease fibronectin type-III" evidence="6">
    <location>
        <begin position="213"/>
        <end position="316"/>
    </location>
</feature>
<evidence type="ECO:0000313" key="8">
    <source>
        <dbReference type="Proteomes" id="UP001154282"/>
    </source>
</evidence>
<dbReference type="EMBL" id="CAMGYJ010000005">
    <property type="protein sequence ID" value="CAI0424562.1"/>
    <property type="molecule type" value="Genomic_DNA"/>
</dbReference>
<keyword evidence="3 4" id="KW-0732">Signal</keyword>
<name>A0AAV0KS84_9ROSI</name>
<dbReference type="Gene3D" id="2.60.40.2310">
    <property type="match status" value="1"/>
</dbReference>
<organism evidence="7 8">
    <name type="scientific">Linum tenue</name>
    <dbReference type="NCBI Taxonomy" id="586396"/>
    <lineage>
        <taxon>Eukaryota</taxon>
        <taxon>Viridiplantae</taxon>
        <taxon>Streptophyta</taxon>
        <taxon>Embryophyta</taxon>
        <taxon>Tracheophyta</taxon>
        <taxon>Spermatophyta</taxon>
        <taxon>Magnoliopsida</taxon>
        <taxon>eudicotyledons</taxon>
        <taxon>Gunneridae</taxon>
        <taxon>Pentapetalae</taxon>
        <taxon>rosids</taxon>
        <taxon>fabids</taxon>
        <taxon>Malpighiales</taxon>
        <taxon>Linaceae</taxon>
        <taxon>Linum</taxon>
    </lineage>
</organism>
<evidence type="ECO:0000256" key="3">
    <source>
        <dbReference type="ARBA" id="ARBA00022729"/>
    </source>
</evidence>
<dbReference type="InterPro" id="IPR041469">
    <property type="entry name" value="Subtilisin-like_FN3"/>
</dbReference>
<dbReference type="GO" id="GO:0005576">
    <property type="term" value="C:extracellular region"/>
    <property type="evidence" value="ECO:0007669"/>
    <property type="project" value="UniProtKB-SubCell"/>
</dbReference>
<dbReference type="Pfam" id="PF17766">
    <property type="entry name" value="fn3_6"/>
    <property type="match status" value="1"/>
</dbReference>
<dbReference type="GO" id="GO:0006508">
    <property type="term" value="P:proteolysis"/>
    <property type="evidence" value="ECO:0007669"/>
    <property type="project" value="InterPro"/>
</dbReference>
<dbReference type="PANTHER" id="PTHR10795">
    <property type="entry name" value="PROPROTEIN CONVERTASE SUBTILISIN/KEXIN"/>
    <property type="match status" value="1"/>
</dbReference>
<evidence type="ECO:0000256" key="1">
    <source>
        <dbReference type="ARBA" id="ARBA00004613"/>
    </source>
</evidence>
<feature type="domain" description="Peptidase S8/S53" evidence="5">
    <location>
        <begin position="107"/>
        <end position="148"/>
    </location>
</feature>
<gene>
    <name evidence="7" type="ORF">LITE_LOCUS20014</name>
</gene>
<feature type="chain" id="PRO_5043684508" evidence="4">
    <location>
        <begin position="32"/>
        <end position="320"/>
    </location>
</feature>
<dbReference type="InterPro" id="IPR000209">
    <property type="entry name" value="Peptidase_S8/S53_dom"/>
</dbReference>
<evidence type="ECO:0000256" key="4">
    <source>
        <dbReference type="SAM" id="SignalP"/>
    </source>
</evidence>
<dbReference type="InterPro" id="IPR036852">
    <property type="entry name" value="Peptidase_S8/S53_dom_sf"/>
</dbReference>
<dbReference type="SUPFAM" id="SSF52743">
    <property type="entry name" value="Subtilisin-like"/>
    <property type="match status" value="1"/>
</dbReference>
<comment type="caution">
    <text evidence="7">The sequence shown here is derived from an EMBL/GenBank/DDBJ whole genome shotgun (WGS) entry which is preliminary data.</text>
</comment>
<evidence type="ECO:0000259" key="5">
    <source>
        <dbReference type="Pfam" id="PF00082"/>
    </source>
</evidence>
<feature type="signal peptide" evidence="4">
    <location>
        <begin position="1"/>
        <end position="31"/>
    </location>
</feature>